<proteinExistence type="predicted"/>
<feature type="domain" description="Cas12f1-like TNB" evidence="3">
    <location>
        <begin position="296"/>
        <end position="363"/>
    </location>
</feature>
<dbReference type="Proteomes" id="UP000292704">
    <property type="component" value="Unassembled WGS sequence"/>
</dbReference>
<keyword evidence="1" id="KW-0238">DNA-binding</keyword>
<sequence>MTAETTVTKTLEATTVPPTAHKQRRLEDTVGAYRDALEAAFESGADTQSAVNDIVTGYDLTSYAKDALKQYVPQLRRTYDADELADDHPVRFTNRGFRIDYSSDREYGFCWRVPQAGRGNAFWIPLRINPSQEDLWFDLLEGEASVGEFRLFQNRRTWTLHVTIEYTIKEPDASDDPTYVGFDIGESALITGCALKRDTPTTPLLIDGGRARHLRKEMHTTLKRLQERDAAEWRLDERFGHYQNALTDIVEKASREAVEYARQFDDPVIVLEDLSYIRERLDYGAYMNRRLHAWAFARLQGRIEDKALEAGIPVEYVQPAYTSQTCHACGHIGRRDEQAEFRCTNDECHISTFQADINAAANIARRVDPWGESVPWKPERDDTPRNGSPSDRATERREASRQPRQTTLSEYGSETSDDEASLVGSPVL</sequence>
<evidence type="ECO:0000313" key="4">
    <source>
        <dbReference type="EMBL" id="RZH66896.1"/>
    </source>
</evidence>
<protein>
    <submittedName>
        <fullName evidence="4">Transposase</fullName>
    </submittedName>
</protein>
<dbReference type="PANTHER" id="PTHR30405:SF21">
    <property type="entry name" value="TRANSPOSASE-RELATED"/>
    <property type="match status" value="1"/>
</dbReference>
<dbReference type="NCBIfam" id="TIGR01766">
    <property type="entry name" value="IS200/IS605 family accessory protein TnpB-like domain"/>
    <property type="match status" value="1"/>
</dbReference>
<dbReference type="STRING" id="222984.GCA_000731985_03438"/>
<organism evidence="4 5">
    <name type="scientific">Natrinema altunense</name>
    <dbReference type="NCBI Taxonomy" id="222984"/>
    <lineage>
        <taxon>Archaea</taxon>
        <taxon>Methanobacteriati</taxon>
        <taxon>Methanobacteriota</taxon>
        <taxon>Stenosarchaea group</taxon>
        <taxon>Halobacteria</taxon>
        <taxon>Halobacteriales</taxon>
        <taxon>Natrialbaceae</taxon>
        <taxon>Natrinema</taxon>
    </lineage>
</organism>
<dbReference type="EMBL" id="SHMR01000007">
    <property type="protein sequence ID" value="RZH66896.1"/>
    <property type="molecule type" value="Genomic_DNA"/>
</dbReference>
<name>A0A482XZF8_9EURY</name>
<dbReference type="NCBIfam" id="NF040570">
    <property type="entry name" value="guided_TnpB"/>
    <property type="match status" value="1"/>
</dbReference>
<dbReference type="Pfam" id="PF07282">
    <property type="entry name" value="Cas12f1-like_TNB"/>
    <property type="match status" value="1"/>
</dbReference>
<evidence type="ECO:0000259" key="3">
    <source>
        <dbReference type="Pfam" id="PF07282"/>
    </source>
</evidence>
<evidence type="ECO:0000313" key="5">
    <source>
        <dbReference type="Proteomes" id="UP000292704"/>
    </source>
</evidence>
<evidence type="ECO:0000256" key="1">
    <source>
        <dbReference type="ARBA" id="ARBA00023125"/>
    </source>
</evidence>
<dbReference type="RefSeq" id="WP_130171183.1">
    <property type="nucleotide sequence ID" value="NZ_SHMR01000007.1"/>
</dbReference>
<dbReference type="OrthoDB" id="168528at2157"/>
<dbReference type="InterPro" id="IPR010095">
    <property type="entry name" value="Cas12f1-like_TNB"/>
</dbReference>
<evidence type="ECO:0000256" key="2">
    <source>
        <dbReference type="SAM" id="MobiDB-lite"/>
    </source>
</evidence>
<dbReference type="InterPro" id="IPR051399">
    <property type="entry name" value="RNA-guided_DNA_endo/Transpos"/>
</dbReference>
<feature type="compositionally biased region" description="Polar residues" evidence="2">
    <location>
        <begin position="402"/>
        <end position="414"/>
    </location>
</feature>
<accession>A0A482XZF8</accession>
<gene>
    <name evidence="4" type="ORF">ELS17_14055</name>
</gene>
<comment type="caution">
    <text evidence="4">The sequence shown here is derived from an EMBL/GenBank/DDBJ whole genome shotgun (WGS) entry which is preliminary data.</text>
</comment>
<dbReference type="GO" id="GO:0003677">
    <property type="term" value="F:DNA binding"/>
    <property type="evidence" value="ECO:0007669"/>
    <property type="project" value="UniProtKB-KW"/>
</dbReference>
<dbReference type="AlphaFoldDB" id="A0A482XZF8"/>
<feature type="region of interest" description="Disordered" evidence="2">
    <location>
        <begin position="371"/>
        <end position="428"/>
    </location>
</feature>
<reference evidence="4 5" key="1">
    <citation type="submission" date="2019-02" db="EMBL/GenBank/DDBJ databases">
        <title>Genome analysis provides insights into bioremediation potentialities and Haloocin production by Natrinema altunense strain 4.1R isolated from Chott Douz in Tunisian desert.</title>
        <authorList>
            <person name="Najjari A."/>
            <person name="Youssef N."/>
            <person name="Ben Dhia O."/>
            <person name="Ferjani R."/>
            <person name="El Hidri D."/>
            <person name="Ouzari H.I."/>
            <person name="Cherif A."/>
        </authorList>
    </citation>
    <scope>NUCLEOTIDE SEQUENCE [LARGE SCALE GENOMIC DNA]</scope>
    <source>
        <strain evidence="4 5">4.1R</strain>
    </source>
</reference>
<dbReference type="PANTHER" id="PTHR30405">
    <property type="entry name" value="TRANSPOSASE"/>
    <property type="match status" value="1"/>
</dbReference>
<feature type="compositionally biased region" description="Basic and acidic residues" evidence="2">
    <location>
        <begin position="392"/>
        <end position="401"/>
    </location>
</feature>